<accession>A0A147BLH8</accession>
<evidence type="ECO:0000313" key="2">
    <source>
        <dbReference type="EMBL" id="JAR91624.1"/>
    </source>
</evidence>
<sequence length="133" mass="14754">YLGGGVSVPEGKFNWAMDKAKSDSRCCILLARCLYKDEDLVNRSVTGQPSRRNLKHGAVKRKPITPAKVDAIKVGLSHYVKRRKTAVPDDERISKARLHLSNFLSEKNRPPKAEKCPQVPLTPPVPLGSPNEN</sequence>
<name>A0A147BLH8_IXORI</name>
<feature type="region of interest" description="Disordered" evidence="1">
    <location>
        <begin position="102"/>
        <end position="133"/>
    </location>
</feature>
<protein>
    <submittedName>
        <fullName evidence="2">Uncharacterized protein</fullName>
    </submittedName>
</protein>
<dbReference type="AlphaFoldDB" id="A0A147BLH8"/>
<organism evidence="2">
    <name type="scientific">Ixodes ricinus</name>
    <name type="common">Common tick</name>
    <name type="synonym">Acarus ricinus</name>
    <dbReference type="NCBI Taxonomy" id="34613"/>
    <lineage>
        <taxon>Eukaryota</taxon>
        <taxon>Metazoa</taxon>
        <taxon>Ecdysozoa</taxon>
        <taxon>Arthropoda</taxon>
        <taxon>Chelicerata</taxon>
        <taxon>Arachnida</taxon>
        <taxon>Acari</taxon>
        <taxon>Parasitiformes</taxon>
        <taxon>Ixodida</taxon>
        <taxon>Ixodoidea</taxon>
        <taxon>Ixodidae</taxon>
        <taxon>Ixodinae</taxon>
        <taxon>Ixodes</taxon>
    </lineage>
</organism>
<feature type="non-terminal residue" evidence="2">
    <location>
        <position position="1"/>
    </location>
</feature>
<reference evidence="2" key="1">
    <citation type="journal article" date="2018" name="PLoS Negl. Trop. Dis.">
        <title>Sialome diversity of ticks revealed by RNAseq of single tick salivary glands.</title>
        <authorList>
            <person name="Perner J."/>
            <person name="Kropackova S."/>
            <person name="Kopacek P."/>
            <person name="Ribeiro J.M."/>
        </authorList>
    </citation>
    <scope>NUCLEOTIDE SEQUENCE</scope>
    <source>
        <strain evidence="2">Siblings of single egg batch collected in Ceske Budejovice</strain>
        <tissue evidence="2">Salivary glands</tissue>
    </source>
</reference>
<dbReference type="Gene3D" id="1.10.10.2590">
    <property type="entry name" value="BEN domain"/>
    <property type="match status" value="1"/>
</dbReference>
<evidence type="ECO:0000256" key="1">
    <source>
        <dbReference type="SAM" id="MobiDB-lite"/>
    </source>
</evidence>
<dbReference type="EMBL" id="GEGO01003780">
    <property type="protein sequence ID" value="JAR91624.1"/>
    <property type="molecule type" value="Transcribed_RNA"/>
</dbReference>
<feature type="compositionally biased region" description="Basic and acidic residues" evidence="1">
    <location>
        <begin position="106"/>
        <end position="115"/>
    </location>
</feature>
<proteinExistence type="predicted"/>